<sequence length="396" mass="40183">KGGCPSDKIVLGIPAYGRSFEGSNGLYSNFTKPTKGSWVAGNDGKGVWDYKVLPHPGATEIYDEKLGATYSYDPTSKIFTSYEGPKSLAQKLDYIKQYNLGGTMFWSGDADAKSGSPRSLITQVYNTFGRANMAFEDNNLNYPTSQYANIRAGAAVTSAVPVTSSPVAPVTTVAPVTSAAPVTSSPAAPVTTVAPVTSAAPVTSSPAAPVTTVAPVTSEVPVTSSPAAPVTTVAPVTSAVPVTSSPAAPVTTVAPVTSAVPVTSSPAAPVTTVAPVTSAVPVTSSPDAPVTTVAPVTSAVHVTCSSYAPVTSSTAPWTSSAVPETTPVEPVTTEATPAPTGGPITNPLETLAPTTTAAAGDQCKGNKNVCFWPLTGQTVDHSQANCKLFTSFIWCP</sequence>
<dbReference type="EMBL" id="QUTI01058355">
    <property type="protein sequence ID" value="RLN94787.1"/>
    <property type="molecule type" value="Genomic_DNA"/>
</dbReference>
<dbReference type="PANTHER" id="PTHR11177">
    <property type="entry name" value="CHITINASE"/>
    <property type="match status" value="1"/>
</dbReference>
<dbReference type="GO" id="GO:0006032">
    <property type="term" value="P:chitin catabolic process"/>
    <property type="evidence" value="ECO:0007669"/>
    <property type="project" value="TreeGrafter"/>
</dbReference>
<dbReference type="GO" id="GO:0008061">
    <property type="term" value="F:chitin binding"/>
    <property type="evidence" value="ECO:0007669"/>
    <property type="project" value="TreeGrafter"/>
</dbReference>
<dbReference type="InterPro" id="IPR017853">
    <property type="entry name" value="GH"/>
</dbReference>
<accession>A0A9X8DJN8</accession>
<dbReference type="PROSITE" id="PS51910">
    <property type="entry name" value="GH18_2"/>
    <property type="match status" value="1"/>
</dbReference>
<evidence type="ECO:0000259" key="2">
    <source>
        <dbReference type="PROSITE" id="PS51910"/>
    </source>
</evidence>
<dbReference type="SUPFAM" id="SSF51445">
    <property type="entry name" value="(Trans)glycosidases"/>
    <property type="match status" value="1"/>
</dbReference>
<dbReference type="GO" id="GO:0005975">
    <property type="term" value="P:carbohydrate metabolic process"/>
    <property type="evidence" value="ECO:0007669"/>
    <property type="project" value="InterPro"/>
</dbReference>
<name>A0A9X8DJN8_APHAT</name>
<feature type="domain" description="GH18" evidence="2">
    <location>
        <begin position="1"/>
        <end position="131"/>
    </location>
</feature>
<dbReference type="InterPro" id="IPR029070">
    <property type="entry name" value="Chitinase_insertion_sf"/>
</dbReference>
<dbReference type="Gene3D" id="3.10.50.10">
    <property type="match status" value="1"/>
</dbReference>
<dbReference type="AlphaFoldDB" id="A0A9X8DJN8"/>
<organism evidence="3 4">
    <name type="scientific">Aphanomyces astaci</name>
    <name type="common">Crayfish plague agent</name>
    <dbReference type="NCBI Taxonomy" id="112090"/>
    <lineage>
        <taxon>Eukaryota</taxon>
        <taxon>Sar</taxon>
        <taxon>Stramenopiles</taxon>
        <taxon>Oomycota</taxon>
        <taxon>Saprolegniomycetes</taxon>
        <taxon>Saprolegniales</taxon>
        <taxon>Verrucalvaceae</taxon>
        <taxon>Aphanomyces</taxon>
    </lineage>
</organism>
<dbReference type="InterPro" id="IPR001223">
    <property type="entry name" value="Glyco_hydro18_cat"/>
</dbReference>
<dbReference type="PANTHER" id="PTHR11177:SF317">
    <property type="entry name" value="CHITINASE 12-RELATED"/>
    <property type="match status" value="1"/>
</dbReference>
<evidence type="ECO:0000313" key="4">
    <source>
        <dbReference type="Proteomes" id="UP000275652"/>
    </source>
</evidence>
<proteinExistence type="predicted"/>
<dbReference type="InterPro" id="IPR050314">
    <property type="entry name" value="Glycosyl_Hydrlase_18"/>
</dbReference>
<protein>
    <recommendedName>
        <fullName evidence="2">GH18 domain-containing protein</fullName>
    </recommendedName>
</protein>
<feature type="non-terminal residue" evidence="3">
    <location>
        <position position="1"/>
    </location>
</feature>
<reference evidence="3 4" key="1">
    <citation type="journal article" date="2018" name="J. Invertebr. Pathol.">
        <title>New genotyping method for the causative agent of crayfish plague (Aphanomyces astaci) based on whole genome data.</title>
        <authorList>
            <person name="Minardi D."/>
            <person name="Studholme D.J."/>
            <person name="van der Giezen M."/>
            <person name="Pretto T."/>
            <person name="Oidtmann B."/>
        </authorList>
    </citation>
    <scope>NUCLEOTIDE SEQUENCE [LARGE SCALE GENOMIC DNA]</scope>
    <source>
        <strain evidence="3 4">KB13</strain>
    </source>
</reference>
<feature type="region of interest" description="Disordered" evidence="1">
    <location>
        <begin position="311"/>
        <end position="346"/>
    </location>
</feature>
<evidence type="ECO:0000313" key="3">
    <source>
        <dbReference type="EMBL" id="RLN94787.1"/>
    </source>
</evidence>
<feature type="compositionally biased region" description="Low complexity" evidence="1">
    <location>
        <begin position="321"/>
        <end position="346"/>
    </location>
</feature>
<dbReference type="Gene3D" id="3.20.20.80">
    <property type="entry name" value="Glycosidases"/>
    <property type="match status" value="1"/>
</dbReference>
<comment type="caution">
    <text evidence="3">The sequence shown here is derived from an EMBL/GenBank/DDBJ whole genome shotgun (WGS) entry which is preliminary data.</text>
</comment>
<gene>
    <name evidence="3" type="ORF">DYB28_015573</name>
</gene>
<dbReference type="SUPFAM" id="SSF54556">
    <property type="entry name" value="Chitinase insertion domain"/>
    <property type="match status" value="1"/>
</dbReference>
<dbReference type="GO" id="GO:0004568">
    <property type="term" value="F:chitinase activity"/>
    <property type="evidence" value="ECO:0007669"/>
    <property type="project" value="TreeGrafter"/>
</dbReference>
<evidence type="ECO:0000256" key="1">
    <source>
        <dbReference type="SAM" id="MobiDB-lite"/>
    </source>
</evidence>
<dbReference type="GO" id="GO:0005576">
    <property type="term" value="C:extracellular region"/>
    <property type="evidence" value="ECO:0007669"/>
    <property type="project" value="TreeGrafter"/>
</dbReference>
<dbReference type="Proteomes" id="UP000275652">
    <property type="component" value="Unassembled WGS sequence"/>
</dbReference>
<feature type="compositionally biased region" description="Polar residues" evidence="1">
    <location>
        <begin position="311"/>
        <end position="320"/>
    </location>
</feature>
<dbReference type="Pfam" id="PF00704">
    <property type="entry name" value="Glyco_hydro_18"/>
    <property type="match status" value="1"/>
</dbReference>